<dbReference type="PANTHER" id="PTHR44196">
    <property type="entry name" value="DEHYDROGENASE/REDUCTASE SDR FAMILY MEMBER 7B"/>
    <property type="match status" value="1"/>
</dbReference>
<dbReference type="OrthoDB" id="9808814at2"/>
<dbReference type="PANTHER" id="PTHR44196:SF2">
    <property type="entry name" value="SHORT-CHAIN DEHYDROGENASE-RELATED"/>
    <property type="match status" value="1"/>
</dbReference>
<dbReference type="SUPFAM" id="SSF51735">
    <property type="entry name" value="NAD(P)-binding Rossmann-fold domains"/>
    <property type="match status" value="1"/>
</dbReference>
<evidence type="ECO:0000256" key="2">
    <source>
        <dbReference type="ARBA" id="ARBA00023002"/>
    </source>
</evidence>
<dbReference type="CDD" id="cd05233">
    <property type="entry name" value="SDR_c"/>
    <property type="match status" value="1"/>
</dbReference>
<evidence type="ECO:0000256" key="1">
    <source>
        <dbReference type="ARBA" id="ARBA00006484"/>
    </source>
</evidence>
<dbReference type="Pfam" id="PF00106">
    <property type="entry name" value="adh_short"/>
    <property type="match status" value="1"/>
</dbReference>
<dbReference type="AlphaFoldDB" id="A0A327WKS6"/>
<dbReference type="RefSeq" id="WP_111630859.1">
    <property type="nucleotide sequence ID" value="NZ_QLMC01000007.1"/>
</dbReference>
<evidence type="ECO:0000313" key="5">
    <source>
        <dbReference type="Proteomes" id="UP000248790"/>
    </source>
</evidence>
<dbReference type="PIRSF" id="PIRSF000126">
    <property type="entry name" value="11-beta-HSD1"/>
    <property type="match status" value="1"/>
</dbReference>
<sequence length="265" mass="29809">MKKYVLITGASAGLGKAFALELARQGHHLILVALPHENLEILAQHIRMTCNVSVSYYETDLCQRPNIEALVAWLRVSRFEIFYLINNAGIGGSQAFDQADTERIERILQLNIIGTSLLTRLVLPFLTRFPQSYILNVSSMAAFSPIPYKTVYPASKAFIYSFSLGLRAELSALGVQVSVVHPGPMPHSPENQARLRKHGRLGRMATVPLDLIARTALERVQQGQPVIIPGWTNKVGYWMTRWIPWSWRQPLMVSMLRKELTSTTV</sequence>
<protein>
    <recommendedName>
        <fullName evidence="6">Short-subunit dehydrogenase</fullName>
    </recommendedName>
</protein>
<proteinExistence type="inferred from homology"/>
<name>A0A327WKS6_LARAB</name>
<dbReference type="InterPro" id="IPR002347">
    <property type="entry name" value="SDR_fam"/>
</dbReference>
<evidence type="ECO:0000313" key="4">
    <source>
        <dbReference type="EMBL" id="RAJ92509.1"/>
    </source>
</evidence>
<dbReference type="EMBL" id="QLMC01000007">
    <property type="protein sequence ID" value="RAJ92509.1"/>
    <property type="molecule type" value="Genomic_DNA"/>
</dbReference>
<comment type="similarity">
    <text evidence="1 3">Belongs to the short-chain dehydrogenases/reductases (SDR) family.</text>
</comment>
<keyword evidence="5" id="KW-1185">Reference proteome</keyword>
<dbReference type="PROSITE" id="PS00061">
    <property type="entry name" value="ADH_SHORT"/>
    <property type="match status" value="1"/>
</dbReference>
<reference evidence="4 5" key="1">
    <citation type="submission" date="2018-06" db="EMBL/GenBank/DDBJ databases">
        <title>Genomic Encyclopedia of Archaeal and Bacterial Type Strains, Phase II (KMG-II): from individual species to whole genera.</title>
        <authorList>
            <person name="Goeker M."/>
        </authorList>
    </citation>
    <scope>NUCLEOTIDE SEQUENCE [LARGE SCALE GENOMIC DNA]</scope>
    <source>
        <strain evidence="4 5">DSM 21851</strain>
    </source>
</reference>
<evidence type="ECO:0008006" key="6">
    <source>
        <dbReference type="Google" id="ProtNLM"/>
    </source>
</evidence>
<dbReference type="InterPro" id="IPR020904">
    <property type="entry name" value="Sc_DH/Rdtase_CS"/>
</dbReference>
<gene>
    <name evidence="4" type="ORF">LX87_04839</name>
</gene>
<dbReference type="PRINTS" id="PR00080">
    <property type="entry name" value="SDRFAMILY"/>
</dbReference>
<organism evidence="4 5">
    <name type="scientific">Larkinella arboricola</name>
    <dbReference type="NCBI Taxonomy" id="643671"/>
    <lineage>
        <taxon>Bacteria</taxon>
        <taxon>Pseudomonadati</taxon>
        <taxon>Bacteroidota</taxon>
        <taxon>Cytophagia</taxon>
        <taxon>Cytophagales</taxon>
        <taxon>Spirosomataceae</taxon>
        <taxon>Larkinella</taxon>
    </lineage>
</organism>
<accession>A0A327WKS6</accession>
<comment type="caution">
    <text evidence="4">The sequence shown here is derived from an EMBL/GenBank/DDBJ whole genome shotgun (WGS) entry which is preliminary data.</text>
</comment>
<evidence type="ECO:0000256" key="3">
    <source>
        <dbReference type="RuleBase" id="RU000363"/>
    </source>
</evidence>
<dbReference type="Proteomes" id="UP000248790">
    <property type="component" value="Unassembled WGS sequence"/>
</dbReference>
<dbReference type="PRINTS" id="PR00081">
    <property type="entry name" value="GDHRDH"/>
</dbReference>
<dbReference type="GO" id="GO:0016491">
    <property type="term" value="F:oxidoreductase activity"/>
    <property type="evidence" value="ECO:0007669"/>
    <property type="project" value="UniProtKB-KW"/>
</dbReference>
<dbReference type="GO" id="GO:0016020">
    <property type="term" value="C:membrane"/>
    <property type="evidence" value="ECO:0007669"/>
    <property type="project" value="TreeGrafter"/>
</dbReference>
<dbReference type="Gene3D" id="3.40.50.720">
    <property type="entry name" value="NAD(P)-binding Rossmann-like Domain"/>
    <property type="match status" value="1"/>
</dbReference>
<keyword evidence="2" id="KW-0560">Oxidoreductase</keyword>
<dbReference type="InterPro" id="IPR036291">
    <property type="entry name" value="NAD(P)-bd_dom_sf"/>
</dbReference>